<feature type="transmembrane region" description="Helical" evidence="1">
    <location>
        <begin position="6"/>
        <end position="26"/>
    </location>
</feature>
<sequence length="81" mass="9356">MNQDSFILIQIVVPMALVFLLVYKYIDVRTKTTHFVCPACRSRFKLSKKEFAFARKTGVINERVATCPVCNYKGSMPFMKD</sequence>
<proteinExistence type="predicted"/>
<evidence type="ECO:0000313" key="2">
    <source>
        <dbReference type="EMBL" id="GLX66823.1"/>
    </source>
</evidence>
<gene>
    <name evidence="2" type="ORF">MU1_11670</name>
</gene>
<dbReference type="RefSeq" id="WP_284237538.1">
    <property type="nucleotide sequence ID" value="NZ_BSSQ01000004.1"/>
</dbReference>
<comment type="caution">
    <text evidence="2">The sequence shown here is derived from an EMBL/GenBank/DDBJ whole genome shotgun (WGS) entry which is preliminary data.</text>
</comment>
<keyword evidence="1" id="KW-1133">Transmembrane helix</keyword>
<keyword evidence="1" id="KW-0812">Transmembrane</keyword>
<organism evidence="2 3">
    <name type="scientific">Paenibacillus glycanilyticus</name>
    <dbReference type="NCBI Taxonomy" id="126569"/>
    <lineage>
        <taxon>Bacteria</taxon>
        <taxon>Bacillati</taxon>
        <taxon>Bacillota</taxon>
        <taxon>Bacilli</taxon>
        <taxon>Bacillales</taxon>
        <taxon>Paenibacillaceae</taxon>
        <taxon>Paenibacillus</taxon>
    </lineage>
</organism>
<reference evidence="2 3" key="1">
    <citation type="submission" date="2023-03" db="EMBL/GenBank/DDBJ databases">
        <title>Draft genome sequence of the bacteria which degrade cell wall of Tricholomamatutake.</title>
        <authorList>
            <person name="Konishi Y."/>
            <person name="Fukuta Y."/>
            <person name="Shirasaka N."/>
        </authorList>
    </citation>
    <scope>NUCLEOTIDE SEQUENCE [LARGE SCALE GENOMIC DNA]</scope>
    <source>
        <strain evidence="3">mu1</strain>
    </source>
</reference>
<evidence type="ECO:0000256" key="1">
    <source>
        <dbReference type="SAM" id="Phobius"/>
    </source>
</evidence>
<keyword evidence="1" id="KW-0472">Membrane</keyword>
<keyword evidence="3" id="KW-1185">Reference proteome</keyword>
<evidence type="ECO:0008006" key="4">
    <source>
        <dbReference type="Google" id="ProtNLM"/>
    </source>
</evidence>
<dbReference type="Proteomes" id="UP001157114">
    <property type="component" value="Unassembled WGS sequence"/>
</dbReference>
<dbReference type="EMBL" id="BSSQ01000004">
    <property type="protein sequence ID" value="GLX66823.1"/>
    <property type="molecule type" value="Genomic_DNA"/>
</dbReference>
<name>A0ABQ6G764_9BACL</name>
<protein>
    <recommendedName>
        <fullName evidence="4">Zinc ribbon domain-containing protein</fullName>
    </recommendedName>
</protein>
<evidence type="ECO:0000313" key="3">
    <source>
        <dbReference type="Proteomes" id="UP001157114"/>
    </source>
</evidence>
<accession>A0ABQ6G764</accession>